<proteinExistence type="predicted"/>
<dbReference type="Gene3D" id="3.10.450.50">
    <property type="match status" value="1"/>
</dbReference>
<dbReference type="InterPro" id="IPR037401">
    <property type="entry name" value="SnoaL-like"/>
</dbReference>
<dbReference type="RefSeq" id="WP_130424269.1">
    <property type="nucleotide sequence ID" value="NZ_SHKW01000002.1"/>
</dbReference>
<evidence type="ECO:0000313" key="3">
    <source>
        <dbReference type="Proteomes" id="UP000292958"/>
    </source>
</evidence>
<evidence type="ECO:0000259" key="1">
    <source>
        <dbReference type="Pfam" id="PF13577"/>
    </source>
</evidence>
<protein>
    <submittedName>
        <fullName evidence="2">SnoaL-like protein</fullName>
    </submittedName>
</protein>
<evidence type="ECO:0000313" key="2">
    <source>
        <dbReference type="EMBL" id="RZU35773.1"/>
    </source>
</evidence>
<organism evidence="2 3">
    <name type="scientific">Edaphobacter modestus</name>
    <dbReference type="NCBI Taxonomy" id="388466"/>
    <lineage>
        <taxon>Bacteria</taxon>
        <taxon>Pseudomonadati</taxon>
        <taxon>Acidobacteriota</taxon>
        <taxon>Terriglobia</taxon>
        <taxon>Terriglobales</taxon>
        <taxon>Acidobacteriaceae</taxon>
        <taxon>Edaphobacter</taxon>
    </lineage>
</organism>
<accession>A0A4Q7YGJ5</accession>
<name>A0A4Q7YGJ5_9BACT</name>
<dbReference type="Proteomes" id="UP000292958">
    <property type="component" value="Unassembled WGS sequence"/>
</dbReference>
<dbReference type="Pfam" id="PF13577">
    <property type="entry name" value="SnoaL_4"/>
    <property type="match status" value="1"/>
</dbReference>
<comment type="caution">
    <text evidence="2">The sequence shown here is derived from an EMBL/GenBank/DDBJ whole genome shotgun (WGS) entry which is preliminary data.</text>
</comment>
<reference evidence="2 3" key="1">
    <citation type="submission" date="2019-02" db="EMBL/GenBank/DDBJ databases">
        <title>Genomic Encyclopedia of Archaeal and Bacterial Type Strains, Phase II (KMG-II): from individual species to whole genera.</title>
        <authorList>
            <person name="Goeker M."/>
        </authorList>
    </citation>
    <scope>NUCLEOTIDE SEQUENCE [LARGE SCALE GENOMIC DNA]</scope>
    <source>
        <strain evidence="2 3">DSM 18101</strain>
    </source>
</reference>
<dbReference type="AlphaFoldDB" id="A0A4Q7YGJ5"/>
<dbReference type="EMBL" id="SHKW01000002">
    <property type="protein sequence ID" value="RZU35773.1"/>
    <property type="molecule type" value="Genomic_DNA"/>
</dbReference>
<dbReference type="SUPFAM" id="SSF54427">
    <property type="entry name" value="NTF2-like"/>
    <property type="match status" value="1"/>
</dbReference>
<feature type="domain" description="SnoaL-like" evidence="1">
    <location>
        <begin position="10"/>
        <end position="141"/>
    </location>
</feature>
<dbReference type="InterPro" id="IPR032710">
    <property type="entry name" value="NTF2-like_dom_sf"/>
</dbReference>
<dbReference type="CDD" id="cd00531">
    <property type="entry name" value="NTF2_like"/>
    <property type="match status" value="1"/>
</dbReference>
<sequence length="157" mass="17806">MAIHRSISPEEAADRLALRELVDAYAHCADRRDAKGQMALFTEDTRFVVYMDATSNAPSQEFQGRDALAPVFDNLNQYQATTHFNGQSTIVLDGTEATGVSYCLAHHVSVHGSERNLMIASLRYLDRFAKIDGVWYFAQRRLLVDWIETRKIIEPKV</sequence>
<gene>
    <name evidence="2" type="ORF">BDD14_5875</name>
</gene>
<keyword evidence="3" id="KW-1185">Reference proteome</keyword>
<dbReference type="OrthoDB" id="2084678at2"/>